<dbReference type="EMBL" id="JBEHCU010002596">
    <property type="protein sequence ID" value="KAL1402713.1"/>
    <property type="molecule type" value="Genomic_DNA"/>
</dbReference>
<evidence type="ECO:0000256" key="1">
    <source>
        <dbReference type="ARBA" id="ARBA00022723"/>
    </source>
</evidence>
<evidence type="ECO:0000313" key="6">
    <source>
        <dbReference type="Proteomes" id="UP001562425"/>
    </source>
</evidence>
<dbReference type="Pfam" id="PF04500">
    <property type="entry name" value="FLYWCH"/>
    <property type="match status" value="1"/>
</dbReference>
<comment type="caution">
    <text evidence="5">The sequence shown here is derived from an EMBL/GenBank/DDBJ whole genome shotgun (WGS) entry which is preliminary data.</text>
</comment>
<reference evidence="5 6" key="1">
    <citation type="submission" date="2024-05" db="EMBL/GenBank/DDBJ databases">
        <title>Culex pipiens pipiens assembly and annotation.</title>
        <authorList>
            <person name="Alout H."/>
            <person name="Durand T."/>
        </authorList>
    </citation>
    <scope>NUCLEOTIDE SEQUENCE [LARGE SCALE GENOMIC DNA]</scope>
    <source>
        <strain evidence="5">HA-2024</strain>
        <tissue evidence="5">Whole body</tissue>
    </source>
</reference>
<keyword evidence="2" id="KW-0863">Zinc-finger</keyword>
<dbReference type="AlphaFoldDB" id="A0ABD1DSW3"/>
<organism evidence="5 6">
    <name type="scientific">Culex pipiens pipiens</name>
    <name type="common">Northern house mosquito</name>
    <dbReference type="NCBI Taxonomy" id="38569"/>
    <lineage>
        <taxon>Eukaryota</taxon>
        <taxon>Metazoa</taxon>
        <taxon>Ecdysozoa</taxon>
        <taxon>Arthropoda</taxon>
        <taxon>Hexapoda</taxon>
        <taxon>Insecta</taxon>
        <taxon>Pterygota</taxon>
        <taxon>Neoptera</taxon>
        <taxon>Endopterygota</taxon>
        <taxon>Diptera</taxon>
        <taxon>Nematocera</taxon>
        <taxon>Culicoidea</taxon>
        <taxon>Culicidae</taxon>
        <taxon>Culicinae</taxon>
        <taxon>Culicini</taxon>
        <taxon>Culex</taxon>
        <taxon>Culex</taxon>
    </lineage>
</organism>
<name>A0ABD1DSW3_CULPP</name>
<keyword evidence="6" id="KW-1185">Reference proteome</keyword>
<evidence type="ECO:0000256" key="3">
    <source>
        <dbReference type="ARBA" id="ARBA00022833"/>
    </source>
</evidence>
<keyword evidence="1" id="KW-0479">Metal-binding</keyword>
<evidence type="ECO:0000259" key="4">
    <source>
        <dbReference type="Pfam" id="PF04500"/>
    </source>
</evidence>
<dbReference type="Gene3D" id="2.20.25.240">
    <property type="match status" value="1"/>
</dbReference>
<keyword evidence="3" id="KW-0862">Zinc</keyword>
<proteinExistence type="predicted"/>
<dbReference type="Proteomes" id="UP001562425">
    <property type="component" value="Unassembled WGS sequence"/>
</dbReference>
<evidence type="ECO:0000313" key="5">
    <source>
        <dbReference type="EMBL" id="KAL1402713.1"/>
    </source>
</evidence>
<protein>
    <recommendedName>
        <fullName evidence="4">FLYWCH-type domain-containing protein</fullName>
    </recommendedName>
</protein>
<dbReference type="GO" id="GO:0008270">
    <property type="term" value="F:zinc ion binding"/>
    <property type="evidence" value="ECO:0007669"/>
    <property type="project" value="UniProtKB-KW"/>
</dbReference>
<dbReference type="InterPro" id="IPR007588">
    <property type="entry name" value="Znf_FLYWCH"/>
</dbReference>
<evidence type="ECO:0000256" key="2">
    <source>
        <dbReference type="ARBA" id="ARBA00022771"/>
    </source>
</evidence>
<gene>
    <name evidence="5" type="ORF">pipiens_005973</name>
</gene>
<sequence length="70" mass="8163">MLLHDGHRFVRERQKAATTNWKCALHSKMRCKGRAVTREVDGHHFVRITCRQHTHPPTGYEGIRSKNGEK</sequence>
<accession>A0ABD1DSW3</accession>
<feature type="domain" description="FLYWCH-type" evidence="4">
    <location>
        <begin position="1"/>
        <end position="55"/>
    </location>
</feature>